<gene>
    <name evidence="1" type="ORF">CBM2612_P0179</name>
</gene>
<dbReference type="EMBL" id="LT984809">
    <property type="protein sequence ID" value="SPD48834.1"/>
    <property type="molecule type" value="Genomic_DNA"/>
</dbReference>
<proteinExistence type="predicted"/>
<keyword evidence="1" id="KW-0614">Plasmid</keyword>
<dbReference type="AlphaFoldDB" id="A0A375H9V8"/>
<sequence length="91" mass="10398">MEEILYRPYRFMIPCILMTCSMQSRLPTARANVLFNIVDQVGALARTDNAVDATGTLRCCALIEYMLLGDMLCPKHKISDRPYQRTIRCVP</sequence>
<name>A0A375H9V8_9BURK</name>
<geneLocation type="plasmid" evidence="1">
    <name>I</name>
</geneLocation>
<evidence type="ECO:0000313" key="1">
    <source>
        <dbReference type="EMBL" id="SPD48834.1"/>
    </source>
</evidence>
<reference evidence="1" key="1">
    <citation type="submission" date="2018-01" db="EMBL/GenBank/DDBJ databases">
        <authorList>
            <person name="Gaut B.S."/>
            <person name="Morton B.R."/>
            <person name="Clegg M.T."/>
            <person name="Duvall M.R."/>
        </authorList>
    </citation>
    <scope>NUCLEOTIDE SEQUENCE</scope>
    <source>
        <strain evidence="1">Cupriavidus taiwanensis STM 8555</strain>
    </source>
</reference>
<accession>A0A375H9V8</accession>
<organism evidence="1">
    <name type="scientific">Cupriavidus taiwanensis</name>
    <dbReference type="NCBI Taxonomy" id="164546"/>
    <lineage>
        <taxon>Bacteria</taxon>
        <taxon>Pseudomonadati</taxon>
        <taxon>Pseudomonadota</taxon>
        <taxon>Betaproteobacteria</taxon>
        <taxon>Burkholderiales</taxon>
        <taxon>Burkholderiaceae</taxon>
        <taxon>Cupriavidus</taxon>
    </lineage>
</organism>
<protein>
    <submittedName>
        <fullName evidence="1">Uncharacterized protein</fullName>
    </submittedName>
</protein>